<protein>
    <submittedName>
        <fullName evidence="2">Uncharacterized protein</fullName>
    </submittedName>
</protein>
<feature type="signal peptide" evidence="1">
    <location>
        <begin position="1"/>
        <end position="28"/>
    </location>
</feature>
<accession>A0A1J3I6T0</accession>
<name>A0A1J3I6T0_NOCCA</name>
<dbReference type="AlphaFoldDB" id="A0A1J3I6T0"/>
<evidence type="ECO:0000313" key="2">
    <source>
        <dbReference type="EMBL" id="JAU76114.1"/>
    </source>
</evidence>
<feature type="chain" id="PRO_5009623103" evidence="1">
    <location>
        <begin position="29"/>
        <end position="82"/>
    </location>
</feature>
<reference evidence="2" key="1">
    <citation type="submission" date="2016-07" db="EMBL/GenBank/DDBJ databases">
        <title>De novo transcriptome assembly of four accessions of the metal hyperaccumulator plant Noccaea caerulescens.</title>
        <authorList>
            <person name="Blande D."/>
            <person name="Halimaa P."/>
            <person name="Tervahauta A.I."/>
            <person name="Aarts M.G."/>
            <person name="Karenlampi S.O."/>
        </authorList>
    </citation>
    <scope>NUCLEOTIDE SEQUENCE</scope>
</reference>
<keyword evidence="1" id="KW-0732">Signal</keyword>
<proteinExistence type="predicted"/>
<organism evidence="2">
    <name type="scientific">Noccaea caerulescens</name>
    <name type="common">Alpine penny-cress</name>
    <name type="synonym">Thlaspi caerulescens</name>
    <dbReference type="NCBI Taxonomy" id="107243"/>
    <lineage>
        <taxon>Eukaryota</taxon>
        <taxon>Viridiplantae</taxon>
        <taxon>Streptophyta</taxon>
        <taxon>Embryophyta</taxon>
        <taxon>Tracheophyta</taxon>
        <taxon>Spermatophyta</taxon>
        <taxon>Magnoliopsida</taxon>
        <taxon>eudicotyledons</taxon>
        <taxon>Gunneridae</taxon>
        <taxon>Pentapetalae</taxon>
        <taxon>rosids</taxon>
        <taxon>malvids</taxon>
        <taxon>Brassicales</taxon>
        <taxon>Brassicaceae</taxon>
        <taxon>Coluteocarpeae</taxon>
        <taxon>Noccaea</taxon>
    </lineage>
</organism>
<dbReference type="EMBL" id="GEVL01001227">
    <property type="protein sequence ID" value="JAU76114.1"/>
    <property type="molecule type" value="Transcribed_RNA"/>
</dbReference>
<sequence length="82" mass="10041">MGQRKLFSLMVFTSLSWLLYHYIHHVRDDEQLTRDHFDCLFHHFLKLDAVYHVETLRKKIVSLSTSFYRRTPLSFLERDKII</sequence>
<evidence type="ECO:0000256" key="1">
    <source>
        <dbReference type="SAM" id="SignalP"/>
    </source>
</evidence>
<gene>
    <name evidence="2" type="ORF">LE_TR2984_c37_g1_i1_g.9719</name>
</gene>